<dbReference type="OrthoDB" id="195679at2759"/>
<dbReference type="SUPFAM" id="SSF49562">
    <property type="entry name" value="C2 domain (Calcium/lipid-binding domain, CaLB)"/>
    <property type="match status" value="1"/>
</dbReference>
<dbReference type="GO" id="GO:0005886">
    <property type="term" value="C:plasma membrane"/>
    <property type="evidence" value="ECO:0007669"/>
    <property type="project" value="TreeGrafter"/>
</dbReference>
<dbReference type="AlphaFoldDB" id="A0A7D9L1I1"/>
<dbReference type="GO" id="GO:0006887">
    <property type="term" value="P:exocytosis"/>
    <property type="evidence" value="ECO:0007669"/>
    <property type="project" value="TreeGrafter"/>
</dbReference>
<evidence type="ECO:0000313" key="1">
    <source>
        <dbReference type="EMBL" id="CAB4024234.1"/>
    </source>
</evidence>
<gene>
    <name evidence="1" type="ORF">PACLA_8A036274</name>
</gene>
<dbReference type="SMART" id="SM00239">
    <property type="entry name" value="C2"/>
    <property type="match status" value="1"/>
</dbReference>
<dbReference type="InterPro" id="IPR000008">
    <property type="entry name" value="C2_dom"/>
</dbReference>
<dbReference type="Proteomes" id="UP001152795">
    <property type="component" value="Unassembled WGS sequence"/>
</dbReference>
<dbReference type="Pfam" id="PF00168">
    <property type="entry name" value="C2"/>
    <property type="match status" value="1"/>
</dbReference>
<dbReference type="EMBL" id="CACRXK020012910">
    <property type="protein sequence ID" value="CAB4024234.1"/>
    <property type="molecule type" value="Genomic_DNA"/>
</dbReference>
<reference evidence="1" key="1">
    <citation type="submission" date="2020-04" db="EMBL/GenBank/DDBJ databases">
        <authorList>
            <person name="Alioto T."/>
            <person name="Alioto T."/>
            <person name="Gomez Garrido J."/>
        </authorList>
    </citation>
    <scope>NUCLEOTIDE SEQUENCE</scope>
    <source>
        <strain evidence="1">A484AB</strain>
    </source>
</reference>
<comment type="caution">
    <text evidence="1">The sequence shown here is derived from an EMBL/GenBank/DDBJ whole genome shotgun (WGS) entry which is preliminary data.</text>
</comment>
<protein>
    <submittedName>
        <fullName evidence="1">Synaptotagmin 4</fullName>
    </submittedName>
</protein>
<dbReference type="Gene3D" id="2.60.40.150">
    <property type="entry name" value="C2 domain"/>
    <property type="match status" value="1"/>
</dbReference>
<dbReference type="PROSITE" id="PS50004">
    <property type="entry name" value="C2"/>
    <property type="match status" value="1"/>
</dbReference>
<keyword evidence="2" id="KW-1185">Reference proteome</keyword>
<organism evidence="1 2">
    <name type="scientific">Paramuricea clavata</name>
    <name type="common">Red gorgonian</name>
    <name type="synonym">Violescent sea-whip</name>
    <dbReference type="NCBI Taxonomy" id="317549"/>
    <lineage>
        <taxon>Eukaryota</taxon>
        <taxon>Metazoa</taxon>
        <taxon>Cnidaria</taxon>
        <taxon>Anthozoa</taxon>
        <taxon>Octocorallia</taxon>
        <taxon>Malacalcyonacea</taxon>
        <taxon>Plexauridae</taxon>
        <taxon>Paramuricea</taxon>
    </lineage>
</organism>
<proteinExistence type="predicted"/>
<accession>A0A7D9L1I1</accession>
<dbReference type="GO" id="GO:0042043">
    <property type="term" value="F:neurexin family protein binding"/>
    <property type="evidence" value="ECO:0007669"/>
    <property type="project" value="TreeGrafter"/>
</dbReference>
<sequence>MHSLTIFLFYSSYLLPDPEKKSKRKTPVKKRNLNPRWDYKFSYDDMTIDDLQHRVLELTVWDHDLGTSNDFIGGVRIGLGTSDKSWDDCTGEEVTLWQFLLSKPNTWAESTLPLRSEMGSRKGLRT</sequence>
<dbReference type="PANTHER" id="PTHR45716">
    <property type="entry name" value="BITESIZE, ISOFORM I"/>
    <property type="match status" value="1"/>
</dbReference>
<name>A0A7D9L1I1_PARCT</name>
<dbReference type="InterPro" id="IPR035892">
    <property type="entry name" value="C2_domain_sf"/>
</dbReference>
<dbReference type="PANTHER" id="PTHR45716:SF2">
    <property type="entry name" value="BITESIZE, ISOFORM I"/>
    <property type="match status" value="1"/>
</dbReference>
<dbReference type="GO" id="GO:0070382">
    <property type="term" value="C:exocytic vesicle"/>
    <property type="evidence" value="ECO:0007669"/>
    <property type="project" value="TreeGrafter"/>
</dbReference>
<evidence type="ECO:0000313" key="2">
    <source>
        <dbReference type="Proteomes" id="UP001152795"/>
    </source>
</evidence>